<feature type="binding site" evidence="4">
    <location>
        <position position="276"/>
    </location>
    <ligand>
        <name>allantoate</name>
        <dbReference type="ChEBI" id="CHEBI:17536"/>
    </ligand>
</feature>
<evidence type="ECO:0000313" key="5">
    <source>
        <dbReference type="EMBL" id="PMC58496.1"/>
    </source>
</evidence>
<dbReference type="GO" id="GO:0016813">
    <property type="term" value="F:hydrolase activity, acting on carbon-nitrogen (but not peptide) bonds, in linear amidines"/>
    <property type="evidence" value="ECO:0007669"/>
    <property type="project" value="InterPro"/>
</dbReference>
<dbReference type="InterPro" id="IPR036264">
    <property type="entry name" value="Bact_exopeptidase_dim_dom"/>
</dbReference>
<feature type="binding site" evidence="3">
    <location>
        <position position="383"/>
    </location>
    <ligand>
        <name>Zn(2+)</name>
        <dbReference type="ChEBI" id="CHEBI:29105"/>
        <label>2</label>
    </ligand>
</feature>
<evidence type="ECO:0000256" key="3">
    <source>
        <dbReference type="PIRSR" id="PIRSR001235-1"/>
    </source>
</evidence>
<dbReference type="SUPFAM" id="SSF55031">
    <property type="entry name" value="Bacterial exopeptidase dimerisation domain"/>
    <property type="match status" value="1"/>
</dbReference>
<accession>A0A1G8L559</accession>
<feature type="binding site" evidence="3">
    <location>
        <position position="128"/>
    </location>
    <ligand>
        <name>Zn(2+)</name>
        <dbReference type="ChEBI" id="CHEBI:29105"/>
        <label>2</label>
    </ligand>
</feature>
<comment type="cofactor">
    <cofactor evidence="3">
        <name>Zn(2+)</name>
        <dbReference type="ChEBI" id="CHEBI:29105"/>
    </cofactor>
    <text evidence="3">Binds 2 Zn(2+) ions per subunit.</text>
</comment>
<dbReference type="InterPro" id="IPR002933">
    <property type="entry name" value="Peptidase_M20"/>
</dbReference>
<dbReference type="GO" id="GO:0046872">
    <property type="term" value="F:metal ion binding"/>
    <property type="evidence" value="ECO:0007669"/>
    <property type="project" value="UniProtKB-KW"/>
</dbReference>
<gene>
    <name evidence="5" type="ORF">CJ205_03935</name>
</gene>
<feature type="binding site" evidence="3">
    <location>
        <position position="93"/>
    </location>
    <ligand>
        <name>Zn(2+)</name>
        <dbReference type="ChEBI" id="CHEBI:29105"/>
        <label>1</label>
    </ligand>
</feature>
<dbReference type="AlphaFoldDB" id="A0A1G8L559"/>
<dbReference type="PIRSF" id="PIRSF001235">
    <property type="entry name" value="Amidase_carbamoylase"/>
    <property type="match status" value="1"/>
</dbReference>
<evidence type="ECO:0000256" key="1">
    <source>
        <dbReference type="ARBA" id="ARBA00006153"/>
    </source>
</evidence>
<dbReference type="OrthoDB" id="9808195at2"/>
<reference evidence="5 6" key="1">
    <citation type="submission" date="2017-09" db="EMBL/GenBank/DDBJ databases">
        <title>Bacterial strain isolated from the female urinary microbiota.</title>
        <authorList>
            <person name="Thomas-White K."/>
            <person name="Kumar N."/>
            <person name="Forster S."/>
            <person name="Putonti C."/>
            <person name="Lawley T."/>
            <person name="Wolfe A.J."/>
        </authorList>
    </citation>
    <scope>NUCLEOTIDE SEQUENCE [LARGE SCALE GENOMIC DNA]</scope>
    <source>
        <strain evidence="5 6">UMB0852</strain>
    </source>
</reference>
<dbReference type="EMBL" id="PNHE01000012">
    <property type="protein sequence ID" value="PMC58496.1"/>
    <property type="molecule type" value="Genomic_DNA"/>
</dbReference>
<dbReference type="Proteomes" id="UP000235682">
    <property type="component" value="Unassembled WGS sequence"/>
</dbReference>
<dbReference type="NCBIfam" id="NF006771">
    <property type="entry name" value="PRK09290.1-5"/>
    <property type="match status" value="1"/>
</dbReference>
<protein>
    <submittedName>
        <fullName evidence="5">Allantoate amidohydrolase</fullName>
    </submittedName>
</protein>
<dbReference type="NCBIfam" id="NF006768">
    <property type="entry name" value="PRK09290.1-1"/>
    <property type="match status" value="1"/>
</dbReference>
<comment type="similarity">
    <text evidence="1">Belongs to the peptidase M20 family.</text>
</comment>
<evidence type="ECO:0000256" key="4">
    <source>
        <dbReference type="PIRSR" id="PIRSR001235-2"/>
    </source>
</evidence>
<dbReference type="PANTHER" id="PTHR32494:SF5">
    <property type="entry name" value="ALLANTOATE AMIDOHYDROLASE"/>
    <property type="match status" value="1"/>
</dbReference>
<name>A0A1G8L559_9LACT</name>
<proteinExistence type="inferred from homology"/>
<feature type="binding site" evidence="4">
    <location>
        <position position="216"/>
    </location>
    <ligand>
        <name>allantoate</name>
        <dbReference type="ChEBI" id="CHEBI:17536"/>
    </ligand>
</feature>
<feature type="binding site" evidence="3">
    <location>
        <position position="82"/>
    </location>
    <ligand>
        <name>Zn(2+)</name>
        <dbReference type="ChEBI" id="CHEBI:29105"/>
        <label>1</label>
    </ligand>
</feature>
<dbReference type="CDD" id="cd03884">
    <property type="entry name" value="M20_bAS"/>
    <property type="match status" value="1"/>
</dbReference>
<keyword evidence="3" id="KW-0479">Metal-binding</keyword>
<dbReference type="NCBIfam" id="TIGR01879">
    <property type="entry name" value="hydantase"/>
    <property type="match status" value="1"/>
</dbReference>
<evidence type="ECO:0000256" key="2">
    <source>
        <dbReference type="ARBA" id="ARBA00022801"/>
    </source>
</evidence>
<comment type="caution">
    <text evidence="5">The sequence shown here is derived from an EMBL/GenBank/DDBJ whole genome shotgun (WGS) entry which is preliminary data.</text>
</comment>
<dbReference type="RefSeq" id="WP_092085060.1">
    <property type="nucleotide sequence ID" value="NZ_FNEL01000017.1"/>
</dbReference>
<dbReference type="InterPro" id="IPR010158">
    <property type="entry name" value="Amidase_Cbmase"/>
</dbReference>
<keyword evidence="3" id="KW-0862">Zinc</keyword>
<dbReference type="PANTHER" id="PTHR32494">
    <property type="entry name" value="ALLANTOATE DEIMINASE-RELATED"/>
    <property type="match status" value="1"/>
</dbReference>
<dbReference type="Gene3D" id="3.40.630.10">
    <property type="entry name" value="Zn peptidases"/>
    <property type="match status" value="1"/>
</dbReference>
<organism evidence="5 6">
    <name type="scientific">Dolosicoccus paucivorans</name>
    <dbReference type="NCBI Taxonomy" id="84521"/>
    <lineage>
        <taxon>Bacteria</taxon>
        <taxon>Bacillati</taxon>
        <taxon>Bacillota</taxon>
        <taxon>Bacilli</taxon>
        <taxon>Lactobacillales</taxon>
        <taxon>Aerococcaceae</taxon>
        <taxon>Dolosicoccus</taxon>
    </lineage>
</organism>
<feature type="binding site" evidence="3">
    <location>
        <position position="93"/>
    </location>
    <ligand>
        <name>Zn(2+)</name>
        <dbReference type="ChEBI" id="CHEBI:29105"/>
        <label>2</label>
    </ligand>
</feature>
<keyword evidence="2 5" id="KW-0378">Hydrolase</keyword>
<evidence type="ECO:0000313" key="6">
    <source>
        <dbReference type="Proteomes" id="UP000235682"/>
    </source>
</evidence>
<keyword evidence="6" id="KW-1185">Reference proteome</keyword>
<feature type="binding site" evidence="4">
    <location>
        <position position="289"/>
    </location>
    <ligand>
        <name>allantoate</name>
        <dbReference type="ChEBI" id="CHEBI:17536"/>
    </ligand>
</feature>
<dbReference type="Gene3D" id="3.30.70.360">
    <property type="match status" value="1"/>
</dbReference>
<dbReference type="SUPFAM" id="SSF53187">
    <property type="entry name" value="Zn-dependent exopeptidases"/>
    <property type="match status" value="1"/>
</dbReference>
<sequence>MINITPERIDELMDWISGFTEKEDQKGTTRLLYDASWVRAQQSLKERFEELGMEAEFDAVGNLIATLRGSEEPDSVIATGSHVDTVTDGGRLDGQLGIMAGYMAVKGLIDKYGQPKKSLRVIALAEEEGSRFPFVFWGSKNIFGLQNNDEMKDIVDNEGVSFVDAMKEAGFGFNETGELKYNKMDAFLELHIEQGIFLEQQGIEVGIVNAIVGQKRYDITLKGEANHAGTTLMGYRKDTVECFSRIVVNSIDKAKAEGDPLVLTFGHVSPKPNTVNVVPGETMFTIDVRHTDSKALDDFTSEMEEDMKCIASDMGIEIDINNWMTEEPTQMDEVLVELLEEAAKEADLNYTVMHSGAGHDSQIFAQYIPTAMIFVPSIKGISHNPEEHTEAKDIVQGVELLAEAIRRLAY</sequence>
<dbReference type="Pfam" id="PF01546">
    <property type="entry name" value="Peptidase_M20"/>
    <property type="match status" value="1"/>
</dbReference>
<dbReference type="STRING" id="84521.SAMN04487994_10179"/>
<feature type="binding site" evidence="3">
    <location>
        <position position="191"/>
    </location>
    <ligand>
        <name>Zn(2+)</name>
        <dbReference type="ChEBI" id="CHEBI:29105"/>
        <label>1</label>
    </ligand>
</feature>